<accession>A0A0H4I4X5</accession>
<feature type="transmembrane region" description="Helical" evidence="6">
    <location>
        <begin position="12"/>
        <end position="45"/>
    </location>
</feature>
<dbReference type="InterPro" id="IPR002781">
    <property type="entry name" value="TM_pro_TauE-like"/>
</dbReference>
<dbReference type="GO" id="GO:0005886">
    <property type="term" value="C:plasma membrane"/>
    <property type="evidence" value="ECO:0007669"/>
    <property type="project" value="UniProtKB-SubCell"/>
</dbReference>
<feature type="transmembrane region" description="Helical" evidence="6">
    <location>
        <begin position="156"/>
        <end position="179"/>
    </location>
</feature>
<proteinExistence type="inferred from homology"/>
<protein>
    <recommendedName>
        <fullName evidence="6">Probable membrane transporter protein</fullName>
    </recommendedName>
</protein>
<keyword evidence="6" id="KW-1003">Cell membrane</keyword>
<evidence type="ECO:0000256" key="3">
    <source>
        <dbReference type="ARBA" id="ARBA00022692"/>
    </source>
</evidence>
<keyword evidence="5 6" id="KW-0472">Membrane</keyword>
<dbReference type="Pfam" id="PF01925">
    <property type="entry name" value="TauE"/>
    <property type="match status" value="1"/>
</dbReference>
<sequence>MDFFADYSIGWLAGLALSLMVTGIIAGLMAGLLGVGGGIVIVPVLYHLFTFLGIDEAVRMHVAVGTSLATIIPTSIMSSRAHLKRGSLDADVLRKLIPGVIVGVLIGAVVSGFVDGHVLTAVFATIALLVALNMAFKKDSFSVRDGLPGPAGSGVLGMFIGGISTLMGIGGGTLSVPVLSAMRIPMITAVGTGAALGFVISVPGAIGFLINGIGVESRPPFTLGYINLVGLALIVPATMLMAPVGARLAHSINATALKQLFALFLFITSLRMFYGLVI</sequence>
<dbReference type="RefSeq" id="WP_048388456.1">
    <property type="nucleotide sequence ID" value="NZ_CP011494.1"/>
</dbReference>
<evidence type="ECO:0000313" key="7">
    <source>
        <dbReference type="EMBL" id="AKO54089.1"/>
    </source>
</evidence>
<dbReference type="PATRIC" id="fig|330734.3.peg.3773"/>
<dbReference type="KEGG" id="mpq:ABA45_17935"/>
<reference evidence="7 8" key="1">
    <citation type="submission" date="2015-05" db="EMBL/GenBank/DDBJ databases">
        <title>Complete genome of Marinobacter psychrophilus strain 20041T isolated from sea-ice of the Canadian Basin.</title>
        <authorList>
            <person name="Song L."/>
            <person name="Ren L."/>
            <person name="Yu Y."/>
            <person name="Wang X."/>
        </authorList>
    </citation>
    <scope>NUCLEOTIDE SEQUENCE [LARGE SCALE GENOMIC DNA]</scope>
    <source>
        <strain evidence="7 8">20041</strain>
    </source>
</reference>
<dbReference type="AlphaFoldDB" id="A0A0H4I4X5"/>
<evidence type="ECO:0000313" key="8">
    <source>
        <dbReference type="Proteomes" id="UP000036406"/>
    </source>
</evidence>
<dbReference type="EMBL" id="CP011494">
    <property type="protein sequence ID" value="AKO54089.1"/>
    <property type="molecule type" value="Genomic_DNA"/>
</dbReference>
<keyword evidence="8" id="KW-1185">Reference proteome</keyword>
<dbReference type="STRING" id="330734.ABA45_17935"/>
<dbReference type="Proteomes" id="UP000036406">
    <property type="component" value="Chromosome"/>
</dbReference>
<comment type="subcellular location">
    <subcellularLocation>
        <location evidence="6">Cell membrane</location>
        <topology evidence="6">Multi-pass membrane protein</topology>
    </subcellularLocation>
    <subcellularLocation>
        <location evidence="1">Membrane</location>
        <topology evidence="1">Multi-pass membrane protein</topology>
    </subcellularLocation>
</comment>
<keyword evidence="4 6" id="KW-1133">Transmembrane helix</keyword>
<feature type="transmembrane region" description="Helical" evidence="6">
    <location>
        <begin position="186"/>
        <end position="213"/>
    </location>
</feature>
<dbReference type="PANTHER" id="PTHR43483:SF3">
    <property type="entry name" value="MEMBRANE TRANSPORTER PROTEIN HI_0806-RELATED"/>
    <property type="match status" value="1"/>
</dbReference>
<keyword evidence="3 6" id="KW-0812">Transmembrane</keyword>
<feature type="transmembrane region" description="Helical" evidence="6">
    <location>
        <begin position="225"/>
        <end position="248"/>
    </location>
</feature>
<feature type="transmembrane region" description="Helical" evidence="6">
    <location>
        <begin position="260"/>
        <end position="277"/>
    </location>
</feature>
<feature type="transmembrane region" description="Helical" evidence="6">
    <location>
        <begin position="57"/>
        <end position="76"/>
    </location>
</feature>
<comment type="similarity">
    <text evidence="2 6">Belongs to the 4-toluene sulfonate uptake permease (TSUP) (TC 2.A.102) family.</text>
</comment>
<evidence type="ECO:0000256" key="5">
    <source>
        <dbReference type="ARBA" id="ARBA00023136"/>
    </source>
</evidence>
<feature type="transmembrane region" description="Helical" evidence="6">
    <location>
        <begin position="119"/>
        <end position="136"/>
    </location>
</feature>
<dbReference type="PANTHER" id="PTHR43483">
    <property type="entry name" value="MEMBRANE TRANSPORTER PROTEIN HI_0806-RELATED"/>
    <property type="match status" value="1"/>
</dbReference>
<feature type="transmembrane region" description="Helical" evidence="6">
    <location>
        <begin position="96"/>
        <end position="114"/>
    </location>
</feature>
<evidence type="ECO:0000256" key="6">
    <source>
        <dbReference type="RuleBase" id="RU363041"/>
    </source>
</evidence>
<evidence type="ECO:0000256" key="2">
    <source>
        <dbReference type="ARBA" id="ARBA00009142"/>
    </source>
</evidence>
<name>A0A0H4I4X5_9GAMM</name>
<gene>
    <name evidence="7" type="ORF">ABA45_17935</name>
</gene>
<organism evidence="7 8">
    <name type="scientific">Marinobacter psychrophilus</name>
    <dbReference type="NCBI Taxonomy" id="330734"/>
    <lineage>
        <taxon>Bacteria</taxon>
        <taxon>Pseudomonadati</taxon>
        <taxon>Pseudomonadota</taxon>
        <taxon>Gammaproteobacteria</taxon>
        <taxon>Pseudomonadales</taxon>
        <taxon>Marinobacteraceae</taxon>
        <taxon>Marinobacter</taxon>
    </lineage>
</organism>
<evidence type="ECO:0000256" key="1">
    <source>
        <dbReference type="ARBA" id="ARBA00004141"/>
    </source>
</evidence>
<evidence type="ECO:0000256" key="4">
    <source>
        <dbReference type="ARBA" id="ARBA00022989"/>
    </source>
</evidence>